<feature type="compositionally biased region" description="Basic and acidic residues" evidence="1">
    <location>
        <begin position="24"/>
        <end position="36"/>
    </location>
</feature>
<evidence type="ECO:0000313" key="2">
    <source>
        <dbReference type="EMBL" id="KAF4464957.1"/>
    </source>
</evidence>
<feature type="compositionally biased region" description="Basic and acidic residues" evidence="1">
    <location>
        <begin position="83"/>
        <end position="95"/>
    </location>
</feature>
<accession>A0A8H4PJI2</accession>
<organism evidence="2 3">
    <name type="scientific">Fusarium albosuccineum</name>
    <dbReference type="NCBI Taxonomy" id="1237068"/>
    <lineage>
        <taxon>Eukaryota</taxon>
        <taxon>Fungi</taxon>
        <taxon>Dikarya</taxon>
        <taxon>Ascomycota</taxon>
        <taxon>Pezizomycotina</taxon>
        <taxon>Sordariomycetes</taxon>
        <taxon>Hypocreomycetidae</taxon>
        <taxon>Hypocreales</taxon>
        <taxon>Nectriaceae</taxon>
        <taxon>Fusarium</taxon>
        <taxon>Fusarium decemcellulare species complex</taxon>
    </lineage>
</organism>
<reference evidence="2 3" key="1">
    <citation type="submission" date="2020-01" db="EMBL/GenBank/DDBJ databases">
        <title>Identification and distribution of gene clusters putatively required for synthesis of sphingolipid metabolism inhibitors in phylogenetically diverse species of the filamentous fungus Fusarium.</title>
        <authorList>
            <person name="Kim H.-S."/>
            <person name="Busman M."/>
            <person name="Brown D.W."/>
            <person name="Divon H."/>
            <person name="Uhlig S."/>
            <person name="Proctor R.H."/>
        </authorList>
    </citation>
    <scope>NUCLEOTIDE SEQUENCE [LARGE SCALE GENOMIC DNA]</scope>
    <source>
        <strain evidence="2 3">NRRL 20459</strain>
    </source>
</reference>
<feature type="region of interest" description="Disordered" evidence="1">
    <location>
        <begin position="1"/>
        <end position="102"/>
    </location>
</feature>
<dbReference type="EMBL" id="JAADYS010001118">
    <property type="protein sequence ID" value="KAF4464957.1"/>
    <property type="molecule type" value="Genomic_DNA"/>
</dbReference>
<dbReference type="Proteomes" id="UP000554235">
    <property type="component" value="Unassembled WGS sequence"/>
</dbReference>
<proteinExistence type="predicted"/>
<feature type="compositionally biased region" description="Basic and acidic residues" evidence="1">
    <location>
        <begin position="55"/>
        <end position="64"/>
    </location>
</feature>
<gene>
    <name evidence="2" type="ORF">FALBO_8197</name>
</gene>
<sequence>MDPSPSGAKGVGGVEPWLRAGRVGCRDADQRRHEDQQTGPQDDGWKPDAAGAGDGGERTDHMRADAGSALPVASPGQSSPHCPPERTALDGRWALDGKNLTG</sequence>
<dbReference type="AlphaFoldDB" id="A0A8H4PJI2"/>
<name>A0A8H4PJI2_9HYPO</name>
<comment type="caution">
    <text evidence="2">The sequence shown here is derived from an EMBL/GenBank/DDBJ whole genome shotgun (WGS) entry which is preliminary data.</text>
</comment>
<protein>
    <submittedName>
        <fullName evidence="2">Uncharacterized protein</fullName>
    </submittedName>
</protein>
<evidence type="ECO:0000313" key="3">
    <source>
        <dbReference type="Proteomes" id="UP000554235"/>
    </source>
</evidence>
<evidence type="ECO:0000256" key="1">
    <source>
        <dbReference type="SAM" id="MobiDB-lite"/>
    </source>
</evidence>
<keyword evidence="3" id="KW-1185">Reference proteome</keyword>